<feature type="region of interest" description="Disordered" evidence="1">
    <location>
        <begin position="36"/>
        <end position="55"/>
    </location>
</feature>
<gene>
    <name evidence="2" type="ORF">ZT1E4_G3867</name>
</gene>
<dbReference type="AlphaFoldDB" id="A0A2H1G4I1"/>
<evidence type="ECO:0000313" key="3">
    <source>
        <dbReference type="Proteomes" id="UP000245764"/>
    </source>
</evidence>
<accession>A0A2H1G4I1</accession>
<reference evidence="3" key="1">
    <citation type="submission" date="2017-05" db="EMBL/GenBank/DDBJ databases">
        <authorList>
            <person name="Song R."/>
            <person name="Chenine A.L."/>
            <person name="Ruprecht R.M."/>
        </authorList>
    </citation>
    <scope>NUCLEOTIDE SEQUENCE [LARGE SCALE GENOMIC DNA]</scope>
</reference>
<dbReference type="EMBL" id="LT854255">
    <property type="protein sequence ID" value="SMR48477.1"/>
    <property type="molecule type" value="Genomic_DNA"/>
</dbReference>
<sequence length="237" mass="26295">MSVMQNNEPSLADLNPVRYKRREALIKAVPPSIYQPRIPPADMTSDGPAHPTGSTGSWRFGEELVENWVDNCLKKQKHGKGVGAEMTYANFNYVGTYLGCDVIRCARYLVPWTGTGSSLLPFTGCDEVVEWDLVDFNDEVMSRIPAVEGSSIEQLCKAPEGSLHKWRGVHALMVEGALLSKTEEVENHQRFADDDISRKAGRPEGIEGVGEEGGVGYDDDEAFTKVEKYLAWTAIRR</sequence>
<proteinExistence type="predicted"/>
<name>A0A2H1G4I1_ZYMTR</name>
<evidence type="ECO:0000313" key="2">
    <source>
        <dbReference type="EMBL" id="SMR48477.1"/>
    </source>
</evidence>
<evidence type="ECO:0000256" key="1">
    <source>
        <dbReference type="SAM" id="MobiDB-lite"/>
    </source>
</evidence>
<dbReference type="Proteomes" id="UP000245764">
    <property type="component" value="Chromosome 3"/>
</dbReference>
<organism evidence="2 3">
    <name type="scientific">Zymoseptoria tritici ST99CH_1E4</name>
    <dbReference type="NCBI Taxonomy" id="1276532"/>
    <lineage>
        <taxon>Eukaryota</taxon>
        <taxon>Fungi</taxon>
        <taxon>Dikarya</taxon>
        <taxon>Ascomycota</taxon>
        <taxon>Pezizomycotina</taxon>
        <taxon>Dothideomycetes</taxon>
        <taxon>Dothideomycetidae</taxon>
        <taxon>Mycosphaerellales</taxon>
        <taxon>Mycosphaerellaceae</taxon>
        <taxon>Zymoseptoria</taxon>
    </lineage>
</organism>
<protein>
    <submittedName>
        <fullName evidence="2">Uncharacterized protein</fullName>
    </submittedName>
</protein>